<dbReference type="EMBL" id="JBHSDY010000011">
    <property type="protein sequence ID" value="MFC4299736.1"/>
    <property type="molecule type" value="Genomic_DNA"/>
</dbReference>
<feature type="region of interest" description="Disordered" evidence="1">
    <location>
        <begin position="22"/>
        <end position="53"/>
    </location>
</feature>
<evidence type="ECO:0000256" key="1">
    <source>
        <dbReference type="SAM" id="MobiDB-lite"/>
    </source>
</evidence>
<dbReference type="RefSeq" id="WP_376814273.1">
    <property type="nucleotide sequence ID" value="NZ_JBHSDY010000011.1"/>
</dbReference>
<accession>A0ABV8S283</accession>
<sequence>MALPWLIAAGAALAVGAVVKALSDDDEPSSSSDDGAAERRRQEREAEEQRQRNSLREKISNLKTELRSTATRQFKQAAQTLDLPVSGIPAAVKASTLKDALADTNLVSSSDYAEAVTTILSFQTAGGANTDAQQEALVRNLLALESIREESYELQGADKTAWIEFKQASARLKKYAGMRQKLMGMD</sequence>
<protein>
    <recommendedName>
        <fullName evidence="4">Secreted protein</fullName>
    </recommendedName>
</protein>
<comment type="caution">
    <text evidence="2">The sequence shown here is derived from an EMBL/GenBank/DDBJ whole genome shotgun (WGS) entry which is preliminary data.</text>
</comment>
<evidence type="ECO:0008006" key="4">
    <source>
        <dbReference type="Google" id="ProtNLM"/>
    </source>
</evidence>
<dbReference type="Proteomes" id="UP001595756">
    <property type="component" value="Unassembled WGS sequence"/>
</dbReference>
<evidence type="ECO:0000313" key="3">
    <source>
        <dbReference type="Proteomes" id="UP001595756"/>
    </source>
</evidence>
<proteinExistence type="predicted"/>
<keyword evidence="3" id="KW-1185">Reference proteome</keyword>
<reference evidence="3" key="1">
    <citation type="journal article" date="2019" name="Int. J. Syst. Evol. Microbiol.">
        <title>The Global Catalogue of Microorganisms (GCM) 10K type strain sequencing project: providing services to taxonomists for standard genome sequencing and annotation.</title>
        <authorList>
            <consortium name="The Broad Institute Genomics Platform"/>
            <consortium name="The Broad Institute Genome Sequencing Center for Infectious Disease"/>
            <person name="Wu L."/>
            <person name="Ma J."/>
        </authorList>
    </citation>
    <scope>NUCLEOTIDE SEQUENCE [LARGE SCALE GENOMIC DNA]</scope>
    <source>
        <strain evidence="3">CGMCC 1.19029</strain>
    </source>
</reference>
<feature type="compositionally biased region" description="Basic and acidic residues" evidence="1">
    <location>
        <begin position="36"/>
        <end position="53"/>
    </location>
</feature>
<gene>
    <name evidence="2" type="ORF">ACFO0J_16960</name>
</gene>
<evidence type="ECO:0000313" key="2">
    <source>
        <dbReference type="EMBL" id="MFC4299736.1"/>
    </source>
</evidence>
<name>A0ABV8S283_9BURK</name>
<organism evidence="2 3">
    <name type="scientific">Castellaniella hirudinis</name>
    <dbReference type="NCBI Taxonomy" id="1144617"/>
    <lineage>
        <taxon>Bacteria</taxon>
        <taxon>Pseudomonadati</taxon>
        <taxon>Pseudomonadota</taxon>
        <taxon>Betaproteobacteria</taxon>
        <taxon>Burkholderiales</taxon>
        <taxon>Alcaligenaceae</taxon>
        <taxon>Castellaniella</taxon>
    </lineage>
</organism>